<evidence type="ECO:0000313" key="2">
    <source>
        <dbReference type="EMBL" id="EJW98427.1"/>
    </source>
</evidence>
<reference evidence="2" key="1">
    <citation type="journal article" date="2012" name="PLoS ONE">
        <title>Gene sets for utilization of primary and secondary nutrition supplies in the distal gut of endangered iberian lynx.</title>
        <authorList>
            <person name="Alcaide M."/>
            <person name="Messina E."/>
            <person name="Richter M."/>
            <person name="Bargiela R."/>
            <person name="Peplies J."/>
            <person name="Huws S.A."/>
            <person name="Newbold C.J."/>
            <person name="Golyshin P.N."/>
            <person name="Simon M.A."/>
            <person name="Lopez G."/>
            <person name="Yakimov M.M."/>
            <person name="Ferrer M."/>
        </authorList>
    </citation>
    <scope>NUCLEOTIDE SEQUENCE</scope>
</reference>
<dbReference type="EMBL" id="AMCI01004270">
    <property type="protein sequence ID" value="EJW98427.1"/>
    <property type="molecule type" value="Genomic_DNA"/>
</dbReference>
<evidence type="ECO:0000256" key="1">
    <source>
        <dbReference type="SAM" id="Phobius"/>
    </source>
</evidence>
<accession>J9G9G7</accession>
<protein>
    <submittedName>
        <fullName evidence="2">Secreted protein</fullName>
    </submittedName>
</protein>
<sequence length="47" mass="5012">MGSLAFSSSVAPASFASWGIICSSLFWAVSSISRRCGYSFSLSSIWL</sequence>
<keyword evidence="1" id="KW-0472">Membrane</keyword>
<gene>
    <name evidence="2" type="ORF">EVA_13466</name>
</gene>
<keyword evidence="1" id="KW-0812">Transmembrane</keyword>
<organism evidence="2">
    <name type="scientific">gut metagenome</name>
    <dbReference type="NCBI Taxonomy" id="749906"/>
    <lineage>
        <taxon>unclassified sequences</taxon>
        <taxon>metagenomes</taxon>
        <taxon>organismal metagenomes</taxon>
    </lineage>
</organism>
<proteinExistence type="predicted"/>
<keyword evidence="1" id="KW-1133">Transmembrane helix</keyword>
<dbReference type="AlphaFoldDB" id="J9G9G7"/>
<comment type="caution">
    <text evidence="2">The sequence shown here is derived from an EMBL/GenBank/DDBJ whole genome shotgun (WGS) entry which is preliminary data.</text>
</comment>
<feature type="transmembrane region" description="Helical" evidence="1">
    <location>
        <begin position="6"/>
        <end position="29"/>
    </location>
</feature>
<name>J9G9G7_9ZZZZ</name>